<dbReference type="Proteomes" id="UP000656077">
    <property type="component" value="Unassembled WGS sequence"/>
</dbReference>
<evidence type="ECO:0000313" key="2">
    <source>
        <dbReference type="Proteomes" id="UP000656077"/>
    </source>
</evidence>
<accession>A0A964RNJ2</accession>
<organism evidence="1 2">
    <name type="scientific">Clostridium chromiireducens</name>
    <dbReference type="NCBI Taxonomy" id="225345"/>
    <lineage>
        <taxon>Bacteria</taxon>
        <taxon>Bacillati</taxon>
        <taxon>Bacillota</taxon>
        <taxon>Clostridia</taxon>
        <taxon>Eubacteriales</taxon>
        <taxon>Clostridiaceae</taxon>
        <taxon>Clostridium</taxon>
    </lineage>
</organism>
<protein>
    <submittedName>
        <fullName evidence="1">Uncharacterized protein</fullName>
    </submittedName>
</protein>
<dbReference type="EMBL" id="WSRQ01000023">
    <property type="protein sequence ID" value="MVX64931.1"/>
    <property type="molecule type" value="Genomic_DNA"/>
</dbReference>
<name>A0A964RNJ2_9CLOT</name>
<dbReference type="RefSeq" id="WP_202117385.1">
    <property type="nucleotide sequence ID" value="NZ_WSRQ01000023.1"/>
</dbReference>
<sequence length="102" mass="12232">MTEKARREKKAYMKEWRKKNKDKVKATQDRYWERGLGYMDKDNTTVKVESFEDIRKEQEKRLESIKEWNAAMNGNKYQPTVAEEMNLIGDPDFRYVGKGSLF</sequence>
<evidence type="ECO:0000313" key="1">
    <source>
        <dbReference type="EMBL" id="MVX64931.1"/>
    </source>
</evidence>
<reference evidence="1" key="1">
    <citation type="submission" date="2019-12" db="EMBL/GenBank/DDBJ databases">
        <title>Microbes associate with the intestines of laboratory mice.</title>
        <authorList>
            <person name="Navarre W."/>
            <person name="Wong E."/>
        </authorList>
    </citation>
    <scope>NUCLEOTIDE SEQUENCE</scope>
    <source>
        <strain evidence="1">NM79_F5</strain>
    </source>
</reference>
<proteinExistence type="predicted"/>
<dbReference type="AlphaFoldDB" id="A0A964RNJ2"/>
<gene>
    <name evidence="1" type="ORF">GKZ28_14645</name>
</gene>
<comment type="caution">
    <text evidence="1">The sequence shown here is derived from an EMBL/GenBank/DDBJ whole genome shotgun (WGS) entry which is preliminary data.</text>
</comment>